<dbReference type="EMBL" id="CAJEWD010000007">
    <property type="protein sequence ID" value="CAD2077128.1"/>
    <property type="molecule type" value="Genomic_DNA"/>
</dbReference>
<name>A0A6V7RIZ1_9STAP</name>
<comment type="subcellular location">
    <subcellularLocation>
        <location evidence="1">Membrane</location>
        <topology evidence="1">Multi-pass membrane protein</topology>
    </subcellularLocation>
</comment>
<feature type="transmembrane region" description="Helical" evidence="5">
    <location>
        <begin position="93"/>
        <end position="111"/>
    </location>
</feature>
<dbReference type="PANTHER" id="PTHR30071">
    <property type="entry name" value="HEME EXPORTER PROTEIN C"/>
    <property type="match status" value="1"/>
</dbReference>
<dbReference type="GO" id="GO:0005886">
    <property type="term" value="C:plasma membrane"/>
    <property type="evidence" value="ECO:0007669"/>
    <property type="project" value="TreeGrafter"/>
</dbReference>
<dbReference type="GO" id="GO:0017004">
    <property type="term" value="P:cytochrome complex assembly"/>
    <property type="evidence" value="ECO:0007669"/>
    <property type="project" value="InterPro"/>
</dbReference>
<feature type="domain" description="Cytochrome c assembly protein" evidence="6">
    <location>
        <begin position="71"/>
        <end position="263"/>
    </location>
</feature>
<dbReference type="Proteomes" id="UP000589351">
    <property type="component" value="Unassembled WGS sequence"/>
</dbReference>
<feature type="transmembrane region" description="Helical" evidence="5">
    <location>
        <begin position="131"/>
        <end position="156"/>
    </location>
</feature>
<feature type="transmembrane region" description="Helical" evidence="5">
    <location>
        <begin position="212"/>
        <end position="233"/>
    </location>
</feature>
<sequence>MELLFRLQEIILLLYFISLSLLSYDLFTRNRQVRKAALYVMTPAVILHFLTVVQLGMSLKRIPIMTFSEGVLTLSLGLIVLGVIHFYRNKSEFVLLFYLLITVFLLIFYTFSSLNFNSTALTLNIVNELLLVHIGSALIAYAIFFISMIHAVTFLIQERNLRKKDFNRSFFSLFSVETAKKLMIRLAFIGMLFMVISIIIGIVWGIQIIGYHVFLDLKVIGTVMLIILYALILTEMKLNGNMRRFAKSNIILFALVMINYLVISEFSNFHLWSL</sequence>
<dbReference type="Pfam" id="PF01578">
    <property type="entry name" value="Cytochrom_C_asm"/>
    <property type="match status" value="1"/>
</dbReference>
<evidence type="ECO:0000313" key="8">
    <source>
        <dbReference type="Proteomes" id="UP000589351"/>
    </source>
</evidence>
<keyword evidence="2 5" id="KW-0812">Transmembrane</keyword>
<evidence type="ECO:0000256" key="2">
    <source>
        <dbReference type="ARBA" id="ARBA00022692"/>
    </source>
</evidence>
<organism evidence="7 8">
    <name type="scientific">Jeotgalicoccus meleagridis</name>
    <dbReference type="NCBI Taxonomy" id="2759181"/>
    <lineage>
        <taxon>Bacteria</taxon>
        <taxon>Bacillati</taxon>
        <taxon>Bacillota</taxon>
        <taxon>Bacilli</taxon>
        <taxon>Bacillales</taxon>
        <taxon>Staphylococcaceae</taxon>
        <taxon>Jeotgalicoccus</taxon>
    </lineage>
</organism>
<feature type="transmembrane region" description="Helical" evidence="5">
    <location>
        <begin position="182"/>
        <end position="206"/>
    </location>
</feature>
<dbReference type="GO" id="GO:0020037">
    <property type="term" value="F:heme binding"/>
    <property type="evidence" value="ECO:0007669"/>
    <property type="project" value="InterPro"/>
</dbReference>
<evidence type="ECO:0000313" key="7">
    <source>
        <dbReference type="EMBL" id="CAD2077128.1"/>
    </source>
</evidence>
<keyword evidence="3 5" id="KW-1133">Transmembrane helix</keyword>
<comment type="caution">
    <text evidence="7">The sequence shown here is derived from an EMBL/GenBank/DDBJ whole genome shotgun (WGS) entry which is preliminary data.</text>
</comment>
<reference evidence="7 8" key="1">
    <citation type="submission" date="2020-07" db="EMBL/GenBank/DDBJ databases">
        <authorList>
            <person name="Criscuolo A."/>
        </authorList>
    </citation>
    <scope>NUCLEOTIDE SEQUENCE [LARGE SCALE GENOMIC DNA]</scope>
    <source>
        <strain evidence="7">CIP111649</strain>
    </source>
</reference>
<dbReference type="InterPro" id="IPR002541">
    <property type="entry name" value="Cyt_c_assembly"/>
</dbReference>
<keyword evidence="8" id="KW-1185">Reference proteome</keyword>
<gene>
    <name evidence="7" type="ORF">JEODO184_01119</name>
</gene>
<evidence type="ECO:0000256" key="3">
    <source>
        <dbReference type="ARBA" id="ARBA00022989"/>
    </source>
</evidence>
<dbReference type="RefSeq" id="WP_185125643.1">
    <property type="nucleotide sequence ID" value="NZ_CAJEWD010000007.1"/>
</dbReference>
<dbReference type="AlphaFoldDB" id="A0A6V7RIZ1"/>
<evidence type="ECO:0000256" key="1">
    <source>
        <dbReference type="ARBA" id="ARBA00004141"/>
    </source>
</evidence>
<accession>A0A6V7RIZ1</accession>
<feature type="transmembrane region" description="Helical" evidence="5">
    <location>
        <begin position="6"/>
        <end position="24"/>
    </location>
</feature>
<evidence type="ECO:0000256" key="5">
    <source>
        <dbReference type="SAM" id="Phobius"/>
    </source>
</evidence>
<evidence type="ECO:0000259" key="6">
    <source>
        <dbReference type="Pfam" id="PF01578"/>
    </source>
</evidence>
<feature type="transmembrane region" description="Helical" evidence="5">
    <location>
        <begin position="36"/>
        <end position="56"/>
    </location>
</feature>
<dbReference type="PANTHER" id="PTHR30071:SF15">
    <property type="entry name" value="PROTEIN HEMX"/>
    <property type="match status" value="1"/>
</dbReference>
<keyword evidence="4 5" id="KW-0472">Membrane</keyword>
<dbReference type="InterPro" id="IPR045062">
    <property type="entry name" value="Cyt_c_biogenesis_CcsA/CcmC"/>
</dbReference>
<feature type="transmembrane region" description="Helical" evidence="5">
    <location>
        <begin position="62"/>
        <end position="86"/>
    </location>
</feature>
<proteinExistence type="predicted"/>
<feature type="transmembrane region" description="Helical" evidence="5">
    <location>
        <begin position="245"/>
        <end position="263"/>
    </location>
</feature>
<protein>
    <submittedName>
        <fullName evidence="7">Cytochrome C assembly protein</fullName>
    </submittedName>
</protein>
<evidence type="ECO:0000256" key="4">
    <source>
        <dbReference type="ARBA" id="ARBA00023136"/>
    </source>
</evidence>